<dbReference type="Ensembl" id="ENSCJPT00005002869.1">
    <property type="protein sequence ID" value="ENSCJPP00005001697.1"/>
    <property type="gene ID" value="ENSCJPG00005001744.1"/>
</dbReference>
<dbReference type="InterPro" id="IPR008919">
    <property type="entry name" value="Retrov_capsid_N"/>
</dbReference>
<dbReference type="Gene3D" id="1.10.150.180">
    <property type="entry name" value="Gamma-retroviral matrix domain"/>
    <property type="match status" value="1"/>
</dbReference>
<dbReference type="InterPro" id="IPR010999">
    <property type="entry name" value="Retrovr_matrix"/>
</dbReference>
<evidence type="ECO:0000313" key="3">
    <source>
        <dbReference type="Ensembl" id="ENSCJPP00005001697.1"/>
    </source>
</evidence>
<dbReference type="RefSeq" id="XP_015716576.1">
    <property type="nucleotide sequence ID" value="XM_015861090.2"/>
</dbReference>
<dbReference type="CTD" id="374383"/>
<reference evidence="3" key="3">
    <citation type="submission" date="2025-09" db="UniProtKB">
        <authorList>
            <consortium name="Ensembl"/>
        </authorList>
    </citation>
    <scope>IDENTIFICATION</scope>
</reference>
<name>A0A8C2SQN3_COTJA</name>
<evidence type="ECO:0000256" key="1">
    <source>
        <dbReference type="SAM" id="MobiDB-lite"/>
    </source>
</evidence>
<accession>A0A8C2SQN3</accession>
<dbReference type="InterPro" id="IPR003036">
    <property type="entry name" value="Gag_P30"/>
</dbReference>
<dbReference type="InterPro" id="IPR050462">
    <property type="entry name" value="Retroviral_Gag-Pol_poly"/>
</dbReference>
<feature type="compositionally biased region" description="Pro residues" evidence="1">
    <location>
        <begin position="177"/>
        <end position="202"/>
    </location>
</feature>
<evidence type="ECO:0000259" key="2">
    <source>
        <dbReference type="Pfam" id="PF02093"/>
    </source>
</evidence>
<dbReference type="KEGG" id="cjo:107313135"/>
<reference evidence="3" key="1">
    <citation type="submission" date="2015-11" db="EMBL/GenBank/DDBJ databases">
        <authorList>
            <consortium name="International Coturnix japonica Genome Analysis Consortium"/>
            <person name="Warren W."/>
            <person name="Burt D.W."/>
            <person name="Antin P.B."/>
            <person name="Lanford R."/>
            <person name="Gros J."/>
            <person name="Wilson R.K."/>
        </authorList>
    </citation>
    <scope>NUCLEOTIDE SEQUENCE [LARGE SCALE GENOMIC DNA]</scope>
</reference>
<dbReference type="SUPFAM" id="SSF47943">
    <property type="entry name" value="Retrovirus capsid protein, N-terminal core domain"/>
    <property type="match status" value="1"/>
</dbReference>
<dbReference type="GeneID" id="107313135"/>
<dbReference type="Proteomes" id="UP000694412">
    <property type="component" value="Chromosome 4"/>
</dbReference>
<feature type="domain" description="Core shell protein Gag P30" evidence="2">
    <location>
        <begin position="241"/>
        <end position="435"/>
    </location>
</feature>
<proteinExistence type="predicted"/>
<feature type="region of interest" description="Disordered" evidence="1">
    <location>
        <begin position="171"/>
        <end position="211"/>
    </location>
</feature>
<dbReference type="Gene3D" id="1.10.375.10">
    <property type="entry name" value="Human Immunodeficiency Virus Type 1 Capsid Protein"/>
    <property type="match status" value="1"/>
</dbReference>
<evidence type="ECO:0000313" key="4">
    <source>
        <dbReference type="Proteomes" id="UP000694412"/>
    </source>
</evidence>
<dbReference type="Gene3D" id="4.10.60.10">
    <property type="entry name" value="Zinc finger, CCHC-type"/>
    <property type="match status" value="1"/>
</dbReference>
<dbReference type="GO" id="GO:0019068">
    <property type="term" value="P:virion assembly"/>
    <property type="evidence" value="ECO:0007669"/>
    <property type="project" value="InterPro"/>
</dbReference>
<dbReference type="GeneTree" id="ENSGT01030000235299"/>
<organism evidence="3 4">
    <name type="scientific">Coturnix japonica</name>
    <name type="common">Japanese quail</name>
    <name type="synonym">Coturnix coturnix japonica</name>
    <dbReference type="NCBI Taxonomy" id="93934"/>
    <lineage>
        <taxon>Eukaryota</taxon>
        <taxon>Metazoa</taxon>
        <taxon>Chordata</taxon>
        <taxon>Craniata</taxon>
        <taxon>Vertebrata</taxon>
        <taxon>Euteleostomi</taxon>
        <taxon>Archelosauria</taxon>
        <taxon>Archosauria</taxon>
        <taxon>Dinosauria</taxon>
        <taxon>Saurischia</taxon>
        <taxon>Theropoda</taxon>
        <taxon>Coelurosauria</taxon>
        <taxon>Aves</taxon>
        <taxon>Neognathae</taxon>
        <taxon>Galloanserae</taxon>
        <taxon>Galliformes</taxon>
        <taxon>Phasianidae</taxon>
        <taxon>Perdicinae</taxon>
        <taxon>Coturnix</taxon>
    </lineage>
</organism>
<dbReference type="SUPFAM" id="SSF47836">
    <property type="entry name" value="Retroviral matrix proteins"/>
    <property type="match status" value="1"/>
</dbReference>
<dbReference type="Pfam" id="PF02093">
    <property type="entry name" value="Gag_p30"/>
    <property type="match status" value="1"/>
</dbReference>
<gene>
    <name evidence="3" type="primary">NCR3LG1</name>
</gene>
<sequence length="509" mass="58584">MGGSQGKEVPERTPLGCILAHWRDIAGKSRGTLSRKTLIKYCNQWWLVYKLEDGEKWPLNGTVNYNTLLQLMLFLRRESKWDEAAYADMFFTLRNHPEWQKECGMGPPQDPFVLTVEKERCETGESKIKRCCSSCSIGQQCTKTGKVREPEELSEYLQAPWAAGAIGEEAPLERSPEVPPLEHPPLPPDPPVPPAPSAPPASPVASQTLRQQQQPLVIAPLREMVGPRGIILVRVPFSLPDLESWREICKNYRDDPLKVARHLQFIIRQHDPDWDDIQLLLDQLTETEKQLVLKTAQTLTEDSLQGTNEDIKDHFPLQNPRWDPNTKHGRELLERYREWVIKGVERAIPRTVNWSKLFEVKQGPQETPSEFLERLRNVMRKHTSLDPRSEEGIQQLVSLFTGQSAGDVRRKLQKLRAPASWNLESLLEEAWRVFSNREEVDNREDRKVLMTALQETRKGGMNKVRKPLEKDQCALCRKKGLWKNECPLRKQKEKGGAWNKIQAPVEKDC</sequence>
<protein>
    <submittedName>
        <fullName evidence="3">Uncharacterized LOC107313135</fullName>
    </submittedName>
</protein>
<dbReference type="AlphaFoldDB" id="A0A8C2SQN3"/>
<dbReference type="PANTHER" id="PTHR33166">
    <property type="entry name" value="GAG_P30 DOMAIN-CONTAINING PROTEIN"/>
    <property type="match status" value="1"/>
</dbReference>
<dbReference type="InterPro" id="IPR036946">
    <property type="entry name" value="G_retro_matrix_sf"/>
</dbReference>
<reference evidence="3" key="2">
    <citation type="submission" date="2025-08" db="UniProtKB">
        <authorList>
            <consortium name="Ensembl"/>
        </authorList>
    </citation>
    <scope>IDENTIFICATION</scope>
</reference>
<dbReference type="OrthoDB" id="9049599at2759"/>
<keyword evidence="4" id="KW-1185">Reference proteome</keyword>